<evidence type="ECO:0000313" key="2">
    <source>
        <dbReference type="EMBL" id="QQC63288.1"/>
    </source>
</evidence>
<evidence type="ECO:0008006" key="4">
    <source>
        <dbReference type="Google" id="ProtNLM"/>
    </source>
</evidence>
<proteinExistence type="predicted"/>
<keyword evidence="1" id="KW-0472">Membrane</keyword>
<reference evidence="2 3" key="1">
    <citation type="submission" date="2020-12" db="EMBL/GenBank/DDBJ databases">
        <title>FDA dAtabase for Regulatory Grade micrObial Sequences (FDA-ARGOS): Supporting development and validation of Infectious Disease Dx tests.</title>
        <authorList>
            <person name="Nelson B."/>
            <person name="Plummer A."/>
            <person name="Tallon L."/>
            <person name="Sadzewicz L."/>
            <person name="Zhao X."/>
            <person name="Boylan J."/>
            <person name="Ott S."/>
            <person name="Bowen H."/>
            <person name="Vavikolanu K."/>
            <person name="Mehta A."/>
            <person name="Aluvathingal J."/>
            <person name="Nadendla S."/>
            <person name="Myers T."/>
            <person name="Yan Y."/>
            <person name="Sichtig H."/>
        </authorList>
    </citation>
    <scope>NUCLEOTIDE SEQUENCE [LARGE SCALE GENOMIC DNA]</scope>
    <source>
        <strain evidence="2 3">FDAARGOS_1049</strain>
    </source>
</reference>
<name>A0A7T4T8B7_9BURK</name>
<feature type="transmembrane region" description="Helical" evidence="1">
    <location>
        <begin position="38"/>
        <end position="59"/>
    </location>
</feature>
<sequence>MSTIFVESGGAASAPFSPAYWLRRLRVPLAAWSLRRRWLAALLIGVLVFGLGAHGWIVADLSGVEASRVALAAGVQRLAKARRSLAQLPLLRRAATGRPVVAPAASWSSADDVRIVSELAAENRVALLALEPGAASGEGIERMRPLQLTAHTDFVHLMAFLHGLSDLPVLIVPVDVTVKQEATALSVSATLRVFSALRPAASNDAAHAFDDASLDADDDEDIVFFDPFAHPQMQAAGELPELSQLRLVGVLRDRTRGLALLDTPDGATTVASGQQLGAERVTRLDALGITLAKGGTTRTLALAEAS</sequence>
<dbReference type="KEGG" id="pgis:I6I06_13410"/>
<gene>
    <name evidence="2" type="ORF">I6I06_13410</name>
</gene>
<keyword evidence="1" id="KW-0812">Transmembrane</keyword>
<keyword evidence="1" id="KW-1133">Transmembrane helix</keyword>
<dbReference type="EMBL" id="CP066075">
    <property type="protein sequence ID" value="QQC63288.1"/>
    <property type="molecule type" value="Genomic_DNA"/>
</dbReference>
<accession>A0A7T4T8B7</accession>
<dbReference type="RefSeq" id="WP_042329231.1">
    <property type="nucleotide sequence ID" value="NZ_CP066075.1"/>
</dbReference>
<dbReference type="AlphaFoldDB" id="A0A7T4T8B7"/>
<evidence type="ECO:0000256" key="1">
    <source>
        <dbReference type="SAM" id="Phobius"/>
    </source>
</evidence>
<organism evidence="2 3">
    <name type="scientific">Paraburkholderia ginsengisoli</name>
    <dbReference type="NCBI Taxonomy" id="311231"/>
    <lineage>
        <taxon>Bacteria</taxon>
        <taxon>Pseudomonadati</taxon>
        <taxon>Pseudomonadota</taxon>
        <taxon>Betaproteobacteria</taxon>
        <taxon>Burkholderiales</taxon>
        <taxon>Burkholderiaceae</taxon>
        <taxon>Paraburkholderia</taxon>
    </lineage>
</organism>
<evidence type="ECO:0000313" key="3">
    <source>
        <dbReference type="Proteomes" id="UP000595610"/>
    </source>
</evidence>
<protein>
    <recommendedName>
        <fullName evidence="4">Tfp pilus assembly protein PilO</fullName>
    </recommendedName>
</protein>
<dbReference type="Proteomes" id="UP000595610">
    <property type="component" value="Chromosome 1"/>
</dbReference>
<keyword evidence="3" id="KW-1185">Reference proteome</keyword>